<comment type="cofactor">
    <cofactor evidence="1">
        <name>[4Fe-4S] cluster</name>
        <dbReference type="ChEBI" id="CHEBI:49883"/>
    </cofactor>
</comment>
<evidence type="ECO:0000256" key="2">
    <source>
        <dbReference type="ARBA" id="ARBA00022485"/>
    </source>
</evidence>
<dbReference type="Proteomes" id="UP000192660">
    <property type="component" value="Unassembled WGS sequence"/>
</dbReference>
<keyword evidence="2" id="KW-0411">Iron-sulfur</keyword>
<protein>
    <recommendedName>
        <fullName evidence="5">Radical SAM protein</fullName>
    </recommendedName>
</protein>
<dbReference type="AlphaFoldDB" id="A0A1W1W898"/>
<evidence type="ECO:0000313" key="3">
    <source>
        <dbReference type="EMBL" id="SMC02504.1"/>
    </source>
</evidence>
<keyword evidence="2" id="KW-0004">4Fe-4S</keyword>
<dbReference type="GO" id="GO:0051539">
    <property type="term" value="F:4 iron, 4 sulfur cluster binding"/>
    <property type="evidence" value="ECO:0007669"/>
    <property type="project" value="UniProtKB-KW"/>
</dbReference>
<keyword evidence="4" id="KW-1185">Reference proteome</keyword>
<evidence type="ECO:0000256" key="1">
    <source>
        <dbReference type="ARBA" id="ARBA00001966"/>
    </source>
</evidence>
<organism evidence="3 4">
    <name type="scientific">Sulfobacillus thermosulfidooxidans (strain DSM 9293 / VKM B-1269 / AT-1)</name>
    <dbReference type="NCBI Taxonomy" id="929705"/>
    <lineage>
        <taxon>Bacteria</taxon>
        <taxon>Bacillati</taxon>
        <taxon>Bacillota</taxon>
        <taxon>Clostridia</taxon>
        <taxon>Eubacteriales</taxon>
        <taxon>Clostridiales Family XVII. Incertae Sedis</taxon>
        <taxon>Sulfobacillus</taxon>
    </lineage>
</organism>
<accession>A0A1W1W898</accession>
<dbReference type="InterPro" id="IPR058240">
    <property type="entry name" value="rSAM_sf"/>
</dbReference>
<dbReference type="STRING" id="28034.BFX07_04700"/>
<keyword evidence="2" id="KW-0479">Metal-binding</keyword>
<dbReference type="GO" id="GO:0044689">
    <property type="term" value="F:7,8-didemethyl-8-hydroxy-5-deazariboflavin synthase activity"/>
    <property type="evidence" value="ECO:0007669"/>
    <property type="project" value="TreeGrafter"/>
</dbReference>
<dbReference type="PANTHER" id="PTHR43076:SF7">
    <property type="entry name" value="AMINODEOXYFUTALOSINE SYNTHASE"/>
    <property type="match status" value="1"/>
</dbReference>
<dbReference type="PANTHER" id="PTHR43076">
    <property type="entry name" value="FO SYNTHASE (COFH)"/>
    <property type="match status" value="1"/>
</dbReference>
<dbReference type="OrthoDB" id="9802027at2"/>
<dbReference type="Gene3D" id="3.20.20.70">
    <property type="entry name" value="Aldolase class I"/>
    <property type="match status" value="1"/>
</dbReference>
<evidence type="ECO:0000313" key="4">
    <source>
        <dbReference type="Proteomes" id="UP000192660"/>
    </source>
</evidence>
<dbReference type="SUPFAM" id="SSF102114">
    <property type="entry name" value="Radical SAM enzymes"/>
    <property type="match status" value="1"/>
</dbReference>
<dbReference type="EMBL" id="FWWY01000001">
    <property type="protein sequence ID" value="SMC02504.1"/>
    <property type="molecule type" value="Genomic_DNA"/>
</dbReference>
<dbReference type="InterPro" id="IPR034405">
    <property type="entry name" value="F420"/>
</dbReference>
<reference evidence="4" key="1">
    <citation type="submission" date="2017-04" db="EMBL/GenBank/DDBJ databases">
        <authorList>
            <person name="Varghese N."/>
            <person name="Submissions S."/>
        </authorList>
    </citation>
    <scope>NUCLEOTIDE SEQUENCE [LARGE SCALE GENOMIC DNA]</scope>
    <source>
        <strain evidence="4">DSM 9293</strain>
    </source>
</reference>
<dbReference type="RefSeq" id="WP_020376499.1">
    <property type="nucleotide sequence ID" value="NZ_FWWY01000001.1"/>
</dbReference>
<name>A0A1W1W898_SULTA</name>
<sequence length="280" mass="32013">MEETLQYTPVKPDKLSSSWTIIHVLKITTTRACWMQCRFCDFSHFVPLVGNNPVKPLALLNLVQTDPRLDGPYDLVKIRGGLSFFEPWSYFRSAIRHIHTRNPAPIQALSAVELMHFHRVEKKPFQELLEELRWAGASSLGPGGSELLWDEWRQDVAPLRLSAKEWLRIHQLAESCGLQSRASLMVFPGITGRHVHDHLAVLKQLRGLSVIEIKPFRPTPLFTVDHPHTLDLLAVVQLIRQELPHVLIEINIDHISHDMRDLLRGHGVSRALVTQEEMDA</sequence>
<keyword evidence="2" id="KW-0408">Iron</keyword>
<evidence type="ECO:0008006" key="5">
    <source>
        <dbReference type="Google" id="ProtNLM"/>
    </source>
</evidence>
<proteinExistence type="predicted"/>
<gene>
    <name evidence="3" type="ORF">SAMN00768000_0627</name>
</gene>
<dbReference type="InterPro" id="IPR013785">
    <property type="entry name" value="Aldolase_TIM"/>
</dbReference>